<evidence type="ECO:0000313" key="3">
    <source>
        <dbReference type="Proteomes" id="UP000250123"/>
    </source>
</evidence>
<proteinExistence type="predicted"/>
<dbReference type="KEGG" id="sbk:SHEWBE_3663"/>
<feature type="region of interest" description="Disordered" evidence="1">
    <location>
        <begin position="1"/>
        <end position="20"/>
    </location>
</feature>
<evidence type="ECO:0000256" key="1">
    <source>
        <dbReference type="SAM" id="MobiDB-lite"/>
    </source>
</evidence>
<accession>A0A330M551</accession>
<gene>
    <name evidence="2" type="ORF">SHEWBE_3663</name>
</gene>
<reference evidence="3" key="1">
    <citation type="submission" date="2018-06" db="EMBL/GenBank/DDBJ databases">
        <authorList>
            <person name="Cea G.-C."/>
            <person name="William W."/>
        </authorList>
    </citation>
    <scope>NUCLEOTIDE SEQUENCE [LARGE SCALE GENOMIC DNA]</scope>
    <source>
        <strain evidence="3">DB21MT-2</strain>
    </source>
</reference>
<organism evidence="2 3">
    <name type="scientific">Shewanella benthica</name>
    <dbReference type="NCBI Taxonomy" id="43661"/>
    <lineage>
        <taxon>Bacteria</taxon>
        <taxon>Pseudomonadati</taxon>
        <taxon>Pseudomonadota</taxon>
        <taxon>Gammaproteobacteria</taxon>
        <taxon>Alteromonadales</taxon>
        <taxon>Shewanellaceae</taxon>
        <taxon>Shewanella</taxon>
    </lineage>
</organism>
<evidence type="ECO:0000313" key="2">
    <source>
        <dbReference type="EMBL" id="SQH77626.1"/>
    </source>
</evidence>
<dbReference type="AlphaFoldDB" id="A0A330M551"/>
<protein>
    <submittedName>
        <fullName evidence="2">Uncharacterized protein</fullName>
    </submittedName>
</protein>
<dbReference type="Proteomes" id="UP000250123">
    <property type="component" value="Chromosome SHEWBE"/>
</dbReference>
<dbReference type="EMBL" id="LS483452">
    <property type="protein sequence ID" value="SQH77626.1"/>
    <property type="molecule type" value="Genomic_DNA"/>
</dbReference>
<name>A0A330M551_9GAMM</name>
<sequence>MASLEHGENNKSLMKSSKRTAKVQVLEQDLTIEKSHVFYGT</sequence>